<dbReference type="GO" id="GO:0016787">
    <property type="term" value="F:hydrolase activity"/>
    <property type="evidence" value="ECO:0007669"/>
    <property type="project" value="InterPro"/>
</dbReference>
<feature type="chain" id="PRO_5040271709" evidence="3">
    <location>
        <begin position="21"/>
        <end position="928"/>
    </location>
</feature>
<accession>A0A9P3CDU2</accession>
<evidence type="ECO:0000313" key="7">
    <source>
        <dbReference type="Proteomes" id="UP000825890"/>
    </source>
</evidence>
<keyword evidence="7" id="KW-1185">Reference proteome</keyword>
<evidence type="ECO:0000259" key="5">
    <source>
        <dbReference type="PROSITE" id="PS51194"/>
    </source>
</evidence>
<reference evidence="6 7" key="1">
    <citation type="submission" date="2021-01" db="EMBL/GenBank/DDBJ databases">
        <title>Cercospora kikuchii MAFF 305040 whole genome shotgun sequence.</title>
        <authorList>
            <person name="Kashiwa T."/>
            <person name="Suzuki T."/>
        </authorList>
    </citation>
    <scope>NUCLEOTIDE SEQUENCE [LARGE SCALE GENOMIC DNA]</scope>
    <source>
        <strain evidence="6 7">MAFF 305040</strain>
    </source>
</reference>
<dbReference type="SUPFAM" id="SSF52540">
    <property type="entry name" value="P-loop containing nucleoside triphosphate hydrolases"/>
    <property type="match status" value="1"/>
</dbReference>
<dbReference type="InterPro" id="IPR006935">
    <property type="entry name" value="Helicase/UvrB_N"/>
</dbReference>
<dbReference type="InterPro" id="IPR050742">
    <property type="entry name" value="Helicase_Restrict-Modif_Enz"/>
</dbReference>
<gene>
    <name evidence="6" type="ORF">CKM354_000037900</name>
</gene>
<dbReference type="InterPro" id="IPR027417">
    <property type="entry name" value="P-loop_NTPase"/>
</dbReference>
<name>A0A9P3CDU2_9PEZI</name>
<dbReference type="AlphaFoldDB" id="A0A9P3CDU2"/>
<feature type="domain" description="Helicase C-terminal" evidence="5">
    <location>
        <begin position="545"/>
        <end position="708"/>
    </location>
</feature>
<dbReference type="Pfam" id="PF00271">
    <property type="entry name" value="Helicase_C"/>
    <property type="match status" value="1"/>
</dbReference>
<sequence>MHLKQVVSVGLSVLLAQAMALPQPYLQNGIHLSTRDDTVAAQPAQDQAQNQQAEANVQAVQAQQADSNKQVDETQATAQNAQADAAKAAAPAADATQNQPQQNDAAQLDIGGLVGSFLGGSGGGGAGGGGTGISIPFLGSSSGMGSGTTPASSSSQTFFDGLTGLVNAAGKLKSDDKKPDDSYTKALEDWQKALQDKSDANKDAYTKWLEDYQKQWKDYYDKLYGKKDDDKNPWKDYEDALKAWKKAYEGGGDDDDGGSIDGNTLKFKIKDLEFWCYWYVPYPGNAQLSCNYYYTHFASSSRRWQVQPQKVQLRPYQQESIQSVLEYIARGEKRLAISLATGSGKTVIFSHLIAQVPPPTTNATQTLILAHRRELVKQAARHCQNLYPDKTVEIEMANRHASGVADITVASIQSLTRGARLSNYDPDRFKLVLVDEAHHIVASGYMDVLRHFRLVDAVEYGPACLVGVSATLSRHDGMRLGAVIDHIVYHKDYLDMIEDQWLSNLLFTTVQSEAKLGNVKTQSHGDFHTGSLSKAVNNDVTNSITVRAWMTKARDRKSTLVFCVDLAHVAALTATFRAHGVDARFVTSDTPIKVRDERLEAFKKGEFPVLLNCGIYTEGTDIQNIDCIVLARPTQSRNLLMQMIGRGLRLHPDKENCHVIDMVASLETGIVSSPTLFGLDSDALLNEAQGKDLKAAKERRQKEREREDQAAVATANNQLVELQGNVTFTDYDNVNDLIDDTAGERHVRQLSRNAWVQISDEKYILSNQDGGFIRIQRGEGDSDAEHFVVTHTRKVAGSEGTGSKILARPRNIAKASTFEDAVRAADTFVSKIFPFEFIAHSARWRRAPASNGQIDFLNKYRSKDEKLEYGSITKGRAGDRITKLRHGAKGSFNRHVARKRSAVKVQKKKAAWKERLEKSQVRVGKVVN</sequence>
<dbReference type="GO" id="GO:0005759">
    <property type="term" value="C:mitochondrial matrix"/>
    <property type="evidence" value="ECO:0007669"/>
    <property type="project" value="TreeGrafter"/>
</dbReference>
<dbReference type="GeneID" id="68285954"/>
<feature type="region of interest" description="Disordered" evidence="2">
    <location>
        <begin position="60"/>
        <end position="103"/>
    </location>
</feature>
<keyword evidence="3" id="KW-0732">Signal</keyword>
<dbReference type="RefSeq" id="XP_044651400.1">
    <property type="nucleotide sequence ID" value="XM_044795465.1"/>
</dbReference>
<evidence type="ECO:0000256" key="2">
    <source>
        <dbReference type="SAM" id="MobiDB-lite"/>
    </source>
</evidence>
<dbReference type="CDD" id="cd18032">
    <property type="entry name" value="DEXHc_RE_I_III_res"/>
    <property type="match status" value="1"/>
</dbReference>
<dbReference type="Pfam" id="PF04851">
    <property type="entry name" value="ResIII"/>
    <property type="match status" value="1"/>
</dbReference>
<keyword evidence="1" id="KW-0067">ATP-binding</keyword>
<evidence type="ECO:0000256" key="1">
    <source>
        <dbReference type="ARBA" id="ARBA00022806"/>
    </source>
</evidence>
<dbReference type="InterPro" id="IPR014001">
    <property type="entry name" value="Helicase_ATP-bd"/>
</dbReference>
<proteinExistence type="predicted"/>
<dbReference type="SMART" id="SM00490">
    <property type="entry name" value="HELICc"/>
    <property type="match status" value="1"/>
</dbReference>
<dbReference type="GO" id="GO:0000403">
    <property type="term" value="F:Y-form DNA binding"/>
    <property type="evidence" value="ECO:0007669"/>
    <property type="project" value="TreeGrafter"/>
</dbReference>
<keyword evidence="1" id="KW-0347">Helicase</keyword>
<feature type="signal peptide" evidence="3">
    <location>
        <begin position="1"/>
        <end position="20"/>
    </location>
</feature>
<evidence type="ECO:0000256" key="3">
    <source>
        <dbReference type="SAM" id="SignalP"/>
    </source>
</evidence>
<dbReference type="EMBL" id="BOLY01000001">
    <property type="protein sequence ID" value="GIZ36913.1"/>
    <property type="molecule type" value="Genomic_DNA"/>
</dbReference>
<dbReference type="InterPro" id="IPR001650">
    <property type="entry name" value="Helicase_C-like"/>
</dbReference>
<dbReference type="GO" id="GO:0070125">
    <property type="term" value="P:mitochondrial translational elongation"/>
    <property type="evidence" value="ECO:0007669"/>
    <property type="project" value="TreeGrafter"/>
</dbReference>
<dbReference type="GO" id="GO:0036121">
    <property type="term" value="F:double-stranded DNA helicase activity"/>
    <property type="evidence" value="ECO:0007669"/>
    <property type="project" value="TreeGrafter"/>
</dbReference>
<dbReference type="Proteomes" id="UP000825890">
    <property type="component" value="Unassembled WGS sequence"/>
</dbReference>
<dbReference type="GO" id="GO:0061749">
    <property type="term" value="F:forked DNA-dependent helicase activity"/>
    <property type="evidence" value="ECO:0007669"/>
    <property type="project" value="TreeGrafter"/>
</dbReference>
<dbReference type="PANTHER" id="PTHR47396:SF1">
    <property type="entry name" value="ATP-DEPENDENT HELICASE IRC3-RELATED"/>
    <property type="match status" value="1"/>
</dbReference>
<feature type="domain" description="Helicase ATP-binding" evidence="4">
    <location>
        <begin position="326"/>
        <end position="490"/>
    </location>
</feature>
<dbReference type="PROSITE" id="PS51194">
    <property type="entry name" value="HELICASE_CTER"/>
    <property type="match status" value="1"/>
</dbReference>
<keyword evidence="1" id="KW-0378">Hydrolase</keyword>
<organism evidence="6 7">
    <name type="scientific">Cercospora kikuchii</name>
    <dbReference type="NCBI Taxonomy" id="84275"/>
    <lineage>
        <taxon>Eukaryota</taxon>
        <taxon>Fungi</taxon>
        <taxon>Dikarya</taxon>
        <taxon>Ascomycota</taxon>
        <taxon>Pezizomycotina</taxon>
        <taxon>Dothideomycetes</taxon>
        <taxon>Dothideomycetidae</taxon>
        <taxon>Mycosphaerellales</taxon>
        <taxon>Mycosphaerellaceae</taxon>
        <taxon>Cercospora</taxon>
    </lineage>
</organism>
<dbReference type="PROSITE" id="PS51192">
    <property type="entry name" value="HELICASE_ATP_BIND_1"/>
    <property type="match status" value="1"/>
</dbReference>
<keyword evidence="1" id="KW-0547">Nucleotide-binding</keyword>
<evidence type="ECO:0000313" key="6">
    <source>
        <dbReference type="EMBL" id="GIZ36913.1"/>
    </source>
</evidence>
<dbReference type="OrthoDB" id="16911at2759"/>
<dbReference type="GO" id="GO:0005524">
    <property type="term" value="F:ATP binding"/>
    <property type="evidence" value="ECO:0007669"/>
    <property type="project" value="InterPro"/>
</dbReference>
<comment type="caution">
    <text evidence="6">The sequence shown here is derived from an EMBL/GenBank/DDBJ whole genome shotgun (WGS) entry which is preliminary data.</text>
</comment>
<feature type="compositionally biased region" description="Low complexity" evidence="2">
    <location>
        <begin position="74"/>
        <end position="103"/>
    </location>
</feature>
<evidence type="ECO:0000259" key="4">
    <source>
        <dbReference type="PROSITE" id="PS51192"/>
    </source>
</evidence>
<dbReference type="SMART" id="SM00487">
    <property type="entry name" value="DEXDc"/>
    <property type="match status" value="1"/>
</dbReference>
<dbReference type="Gene3D" id="3.40.50.300">
    <property type="entry name" value="P-loop containing nucleotide triphosphate hydrolases"/>
    <property type="match status" value="2"/>
</dbReference>
<dbReference type="CDD" id="cd18799">
    <property type="entry name" value="SF2_C_EcoAI-like"/>
    <property type="match status" value="1"/>
</dbReference>
<dbReference type="GO" id="GO:0032042">
    <property type="term" value="P:mitochondrial DNA metabolic process"/>
    <property type="evidence" value="ECO:0007669"/>
    <property type="project" value="TreeGrafter"/>
</dbReference>
<dbReference type="PANTHER" id="PTHR47396">
    <property type="entry name" value="TYPE I RESTRICTION ENZYME ECOKI R PROTEIN"/>
    <property type="match status" value="1"/>
</dbReference>
<protein>
    <submittedName>
        <fullName evidence="6">Uncharacterized protein</fullName>
    </submittedName>
</protein>